<protein>
    <submittedName>
        <fullName evidence="2">Uncharacterized protein</fullName>
    </submittedName>
</protein>
<feature type="compositionally biased region" description="Acidic residues" evidence="1">
    <location>
        <begin position="317"/>
        <end position="349"/>
    </location>
</feature>
<gene>
    <name evidence="2" type="ORF">Ciccas_011631</name>
</gene>
<sequence>MKEQLIAARADLSSSQTELSLANRALDAIMQHVQTVSTEQGLNYSSAADLVDRVSSCLQQFAERLIRMQLLESQLAKLRRENQQVKRAASAQAVVASTVVFETPIATEEAVETDTFQTVGMMTPSGSRQTAEIRPMTTNVATVMPTQSPSAVRPAIGFPPSTSNKRRLPWPGGQTSTTLDESKRLRVTQPPTQEVHPSQRSTHDLEEDDEEAVEEEIEEEEENMEIPATESDVALVSNVLPMNEEEDMRPDSTVQHPDEIIVEHEQVEFENDPFREQEEEEEDEQEDYEPEDEDIDEDDEEDFSDEAVSEGDGSSGDNEEMNQDAEEEEEEEEEDDDEEDEEEEDDDDEKAQGLEMGMQEEGHGEQEASPKQKEEEPQAEQPAISLISSTQLNTDSRGGLFSTAKSVAPTGGLFSNPTQISESPGDLFASLIKPPKLQIQTTTIDTASKLSYKVFKSNFSAMSEAATHEPTRSQIKPIVWDSSNATSPEATTSNLKPGPSLPPRGALRRKQWGKGRGGTSK</sequence>
<feature type="compositionally biased region" description="Basic and acidic residues" evidence="1">
    <location>
        <begin position="360"/>
        <end position="376"/>
    </location>
</feature>
<name>A0ABD2PSE3_9PLAT</name>
<evidence type="ECO:0000313" key="3">
    <source>
        <dbReference type="Proteomes" id="UP001626550"/>
    </source>
</evidence>
<feature type="compositionally biased region" description="Acidic residues" evidence="1">
    <location>
        <begin position="277"/>
        <end position="309"/>
    </location>
</feature>
<proteinExistence type="predicted"/>
<evidence type="ECO:0000313" key="2">
    <source>
        <dbReference type="EMBL" id="KAL3309817.1"/>
    </source>
</evidence>
<feature type="compositionally biased region" description="Polar residues" evidence="1">
    <location>
        <begin position="481"/>
        <end position="495"/>
    </location>
</feature>
<organism evidence="2 3">
    <name type="scientific">Cichlidogyrus casuarinus</name>
    <dbReference type="NCBI Taxonomy" id="1844966"/>
    <lineage>
        <taxon>Eukaryota</taxon>
        <taxon>Metazoa</taxon>
        <taxon>Spiralia</taxon>
        <taxon>Lophotrochozoa</taxon>
        <taxon>Platyhelminthes</taxon>
        <taxon>Monogenea</taxon>
        <taxon>Monopisthocotylea</taxon>
        <taxon>Dactylogyridea</taxon>
        <taxon>Ancyrocephalidae</taxon>
        <taxon>Cichlidogyrus</taxon>
    </lineage>
</organism>
<feature type="region of interest" description="Disordered" evidence="1">
    <location>
        <begin position="147"/>
        <end position="403"/>
    </location>
</feature>
<keyword evidence="3" id="KW-1185">Reference proteome</keyword>
<comment type="caution">
    <text evidence="2">The sequence shown here is derived from an EMBL/GenBank/DDBJ whole genome shotgun (WGS) entry which is preliminary data.</text>
</comment>
<dbReference type="AlphaFoldDB" id="A0ABD2PSE3"/>
<accession>A0ABD2PSE3</accession>
<feature type="compositionally biased region" description="Acidic residues" evidence="1">
    <location>
        <begin position="205"/>
        <end position="224"/>
    </location>
</feature>
<dbReference type="EMBL" id="JBJKFK010003519">
    <property type="protein sequence ID" value="KAL3309817.1"/>
    <property type="molecule type" value="Genomic_DNA"/>
</dbReference>
<feature type="compositionally biased region" description="Basic and acidic residues" evidence="1">
    <location>
        <begin position="256"/>
        <end position="276"/>
    </location>
</feature>
<evidence type="ECO:0000256" key="1">
    <source>
        <dbReference type="SAM" id="MobiDB-lite"/>
    </source>
</evidence>
<reference evidence="2 3" key="1">
    <citation type="submission" date="2024-11" db="EMBL/GenBank/DDBJ databases">
        <title>Adaptive evolution of stress response genes in parasites aligns with host niche diversity.</title>
        <authorList>
            <person name="Hahn C."/>
            <person name="Resl P."/>
        </authorList>
    </citation>
    <scope>NUCLEOTIDE SEQUENCE [LARGE SCALE GENOMIC DNA]</scope>
    <source>
        <strain evidence="2">EGGRZ-B1_66</strain>
        <tissue evidence="2">Body</tissue>
    </source>
</reference>
<feature type="compositionally biased region" description="Polar residues" evidence="1">
    <location>
        <begin position="386"/>
        <end position="396"/>
    </location>
</feature>
<feature type="compositionally biased region" description="Polar residues" evidence="1">
    <location>
        <begin position="189"/>
        <end position="200"/>
    </location>
</feature>
<dbReference type="Proteomes" id="UP001626550">
    <property type="component" value="Unassembled WGS sequence"/>
</dbReference>
<feature type="region of interest" description="Disordered" evidence="1">
    <location>
        <begin position="462"/>
        <end position="521"/>
    </location>
</feature>